<dbReference type="EMBL" id="RPFW01000002">
    <property type="protein sequence ID" value="TVZ04787.1"/>
    <property type="molecule type" value="Genomic_DNA"/>
</dbReference>
<feature type="transmembrane region" description="Helical" evidence="1">
    <location>
        <begin position="142"/>
        <end position="164"/>
    </location>
</feature>
<evidence type="ECO:0000256" key="1">
    <source>
        <dbReference type="PROSITE-ProRule" id="PRU00244"/>
    </source>
</evidence>
<proteinExistence type="predicted"/>
<keyword evidence="1" id="KW-0472">Membrane</keyword>
<feature type="transmembrane region" description="Helical" evidence="1">
    <location>
        <begin position="112"/>
        <end position="136"/>
    </location>
</feature>
<feature type="transmembrane region" description="Helical" evidence="1">
    <location>
        <begin position="210"/>
        <end position="235"/>
    </location>
</feature>
<sequence>MVTVHNFTYGVFNPALGYLMSCLGAFLGLRCVTRARVHEGRAKALWLSLAAVSIGACGIWVMHFIAMLGFTIPGQSITYNVPVTIVSMLIAIAVVGAGLFIVGYGDGSLARLALGGLVVGIGVASMHYLGMAAMIMPDTMSYNPVLLALSVVIAVVAGTVALWIGTWVRGIGATVGASLVMGVAVSGMHYTGMAAMRVHHGAMAAMHGGGASPVAFLFPLLLGISVLTLIMTLTITMSPSEEEVREDIAMRERMELLQQRAASGEPRLRQRSGGIHW</sequence>
<reference evidence="3 4" key="1">
    <citation type="submission" date="2018-11" db="EMBL/GenBank/DDBJ databases">
        <title>Trebonia kvetii gen.nov., sp.nov., a novel acidophilic actinobacterium, and proposal of the new actinobacterial family Treboniaceae fam. nov.</title>
        <authorList>
            <person name="Rapoport D."/>
            <person name="Sagova-Mareckova M."/>
            <person name="Sedlacek I."/>
            <person name="Provaznik J."/>
            <person name="Kralova S."/>
            <person name="Pavlinic D."/>
            <person name="Benes V."/>
            <person name="Kopecky J."/>
        </authorList>
    </citation>
    <scope>NUCLEOTIDE SEQUENCE [LARGE SCALE GENOMIC DNA]</scope>
    <source>
        <strain evidence="3 4">15Tr583</strain>
    </source>
</reference>
<dbReference type="PANTHER" id="PTHR35152">
    <property type="entry name" value="DOMAIN SIGNALLING PROTEIN, PUTATIVE (AFU_ORTHOLOGUE AFUA_5G11310)-RELATED"/>
    <property type="match status" value="1"/>
</dbReference>
<keyword evidence="1" id="KW-0812">Transmembrane</keyword>
<dbReference type="PANTHER" id="PTHR35152:SF1">
    <property type="entry name" value="DOMAIN SIGNALLING PROTEIN, PUTATIVE (AFU_ORTHOLOGUE AFUA_5G11310)-RELATED"/>
    <property type="match status" value="1"/>
</dbReference>
<dbReference type="OrthoDB" id="3763366at2"/>
<protein>
    <recommendedName>
        <fullName evidence="2">MHYT domain-containing protein</fullName>
    </recommendedName>
</protein>
<name>A0A6P2C1G4_9ACTN</name>
<gene>
    <name evidence="3" type="ORF">EAS64_09015</name>
</gene>
<organism evidence="3 4">
    <name type="scientific">Trebonia kvetii</name>
    <dbReference type="NCBI Taxonomy" id="2480626"/>
    <lineage>
        <taxon>Bacteria</taxon>
        <taxon>Bacillati</taxon>
        <taxon>Actinomycetota</taxon>
        <taxon>Actinomycetes</taxon>
        <taxon>Streptosporangiales</taxon>
        <taxon>Treboniaceae</taxon>
        <taxon>Trebonia</taxon>
    </lineage>
</organism>
<feature type="transmembrane region" description="Helical" evidence="1">
    <location>
        <begin position="85"/>
        <end position="105"/>
    </location>
</feature>
<feature type="transmembrane region" description="Helical" evidence="1">
    <location>
        <begin position="15"/>
        <end position="32"/>
    </location>
</feature>
<evidence type="ECO:0000313" key="3">
    <source>
        <dbReference type="EMBL" id="TVZ04787.1"/>
    </source>
</evidence>
<dbReference type="GO" id="GO:0016020">
    <property type="term" value="C:membrane"/>
    <property type="evidence" value="ECO:0007669"/>
    <property type="project" value="UniProtKB-UniRule"/>
</dbReference>
<keyword evidence="4" id="KW-1185">Reference proteome</keyword>
<feature type="transmembrane region" description="Helical" evidence="1">
    <location>
        <begin position="171"/>
        <end position="190"/>
    </location>
</feature>
<dbReference type="Pfam" id="PF03707">
    <property type="entry name" value="MHYT"/>
    <property type="match status" value="2"/>
</dbReference>
<dbReference type="InterPro" id="IPR005330">
    <property type="entry name" value="MHYT_dom"/>
</dbReference>
<dbReference type="RefSeq" id="WP_145852495.1">
    <property type="nucleotide sequence ID" value="NZ_RPFW01000002.1"/>
</dbReference>
<dbReference type="Proteomes" id="UP000460272">
    <property type="component" value="Unassembled WGS sequence"/>
</dbReference>
<keyword evidence="1" id="KW-1133">Transmembrane helix</keyword>
<feature type="domain" description="MHYT" evidence="2">
    <location>
        <begin position="9"/>
        <end position="199"/>
    </location>
</feature>
<accession>A0A6P2C1G4</accession>
<evidence type="ECO:0000259" key="2">
    <source>
        <dbReference type="PROSITE" id="PS50924"/>
    </source>
</evidence>
<comment type="caution">
    <text evidence="3">The sequence shown here is derived from an EMBL/GenBank/DDBJ whole genome shotgun (WGS) entry which is preliminary data.</text>
</comment>
<dbReference type="AlphaFoldDB" id="A0A6P2C1G4"/>
<evidence type="ECO:0000313" key="4">
    <source>
        <dbReference type="Proteomes" id="UP000460272"/>
    </source>
</evidence>
<feature type="transmembrane region" description="Helical" evidence="1">
    <location>
        <begin position="44"/>
        <end position="65"/>
    </location>
</feature>
<dbReference type="PROSITE" id="PS50924">
    <property type="entry name" value="MHYT"/>
    <property type="match status" value="1"/>
</dbReference>